<dbReference type="PANTHER" id="PTHR45964">
    <property type="entry name" value="WSCD FAMILY MEMBER CG9164"/>
    <property type="match status" value="1"/>
</dbReference>
<evidence type="ECO:0000256" key="3">
    <source>
        <dbReference type="SAM" id="SignalP"/>
    </source>
</evidence>
<dbReference type="InterPro" id="IPR011047">
    <property type="entry name" value="Quinoprotein_ADH-like_sf"/>
</dbReference>
<dbReference type="SMART" id="SM00321">
    <property type="entry name" value="WSC"/>
    <property type="match status" value="5"/>
</dbReference>
<dbReference type="PROSITE" id="PS51212">
    <property type="entry name" value="WSC"/>
    <property type="match status" value="5"/>
</dbReference>
<evidence type="ECO:0000313" key="6">
    <source>
        <dbReference type="Proteomes" id="UP000235786"/>
    </source>
</evidence>
<accession>A0A2J6SC23</accession>
<protein>
    <submittedName>
        <fullName evidence="5">WSC-domain-containing protein</fullName>
    </submittedName>
</protein>
<feature type="domain" description="WSC" evidence="4">
    <location>
        <begin position="1474"/>
        <end position="1566"/>
    </location>
</feature>
<feature type="domain" description="WSC" evidence="4">
    <location>
        <begin position="1198"/>
        <end position="1295"/>
    </location>
</feature>
<dbReference type="InterPro" id="IPR051589">
    <property type="entry name" value="Sialate-O-sulfotransferase"/>
</dbReference>
<keyword evidence="3" id="KW-0732">Signal</keyword>
<feature type="region of interest" description="Disordered" evidence="2">
    <location>
        <begin position="1156"/>
        <end position="1189"/>
    </location>
</feature>
<dbReference type="InterPro" id="IPR002889">
    <property type="entry name" value="WSC_carb-bd"/>
</dbReference>
<feature type="domain" description="WSC" evidence="4">
    <location>
        <begin position="1579"/>
        <end position="1673"/>
    </location>
</feature>
<keyword evidence="1" id="KW-0677">Repeat</keyword>
<reference evidence="5 6" key="1">
    <citation type="submission" date="2016-04" db="EMBL/GenBank/DDBJ databases">
        <title>A degradative enzymes factory behind the ericoid mycorrhizal symbiosis.</title>
        <authorList>
            <consortium name="DOE Joint Genome Institute"/>
            <person name="Martino E."/>
            <person name="Morin E."/>
            <person name="Grelet G."/>
            <person name="Kuo A."/>
            <person name="Kohler A."/>
            <person name="Daghino S."/>
            <person name="Barry K."/>
            <person name="Choi C."/>
            <person name="Cichocki N."/>
            <person name="Clum A."/>
            <person name="Copeland A."/>
            <person name="Hainaut M."/>
            <person name="Haridas S."/>
            <person name="Labutti K."/>
            <person name="Lindquist E."/>
            <person name="Lipzen A."/>
            <person name="Khouja H.-R."/>
            <person name="Murat C."/>
            <person name="Ohm R."/>
            <person name="Olson A."/>
            <person name="Spatafora J."/>
            <person name="Veneault-Fourrey C."/>
            <person name="Henrissat B."/>
            <person name="Grigoriev I."/>
            <person name="Martin F."/>
            <person name="Perotto S."/>
        </authorList>
    </citation>
    <scope>NUCLEOTIDE SEQUENCE [LARGE SCALE GENOMIC DNA]</scope>
    <source>
        <strain evidence="5 6">F</strain>
    </source>
</reference>
<feature type="chain" id="PRO_5014425466" evidence="3">
    <location>
        <begin position="19"/>
        <end position="1689"/>
    </location>
</feature>
<evidence type="ECO:0000256" key="2">
    <source>
        <dbReference type="SAM" id="MobiDB-lite"/>
    </source>
</evidence>
<proteinExistence type="predicted"/>
<evidence type="ECO:0000259" key="4">
    <source>
        <dbReference type="PROSITE" id="PS51212"/>
    </source>
</evidence>
<dbReference type="OrthoDB" id="5985073at2759"/>
<dbReference type="STRING" id="1149755.A0A2J6SC23"/>
<feature type="domain" description="WSC" evidence="4">
    <location>
        <begin position="1051"/>
        <end position="1149"/>
    </location>
</feature>
<dbReference type="Pfam" id="PF01822">
    <property type="entry name" value="WSC"/>
    <property type="match status" value="5"/>
</dbReference>
<keyword evidence="6" id="KW-1185">Reference proteome</keyword>
<sequence>MRLSLSLAILALARQALGVASTDEYRDADVGQSGYLPNHNMDPNIVNSASFGLQWKIPFNTNEQFYAKPLTYTPLAGGNQLLFLASSQNYIRTLDAKTGALINSRQVHTPFLQSDIGCTDIPNTIGITGTPTIDPATDIVYFFSKTYIPNYRVSGNTGTANGVYYFHAVNINTLADVYPPVLIDGAVADNDPAKYFVGGVILQRPSLLQVGNIVYGAFGGHCDLFNYTGVIVGVDITAAKVVTQFAMESGPLAEQTNALLTNGAGGEAGIWMSGMGIASDGDRLFVVTGNGAAHQNQGTPASGSSPLATLGQCALNFAINAANGILSLTDYFQPFDYQNSDGNDQDFGSGGIVLLDPTVFSGGGVTKMAVTAGKNGKVYILNANNLGGYRLGTGQTDNVLQTIVTDESVFGASGSYPGEGGWIYFTPVGYATYAYQLSFNSAGIPQFTQVAKTNEISAGRVGVGIPTVTSLNGEAGTAIVWMTDPDAGIRAWYAVPQGETLVNIPLPQIGGANKFQRPAFGDGRVYTTDSNGILYCLGSPVNLPLNCTSPVEFGSVALGSKVTETVTCKANIAVTQVVGLTVGNAYFEASNASLPTGSLTAGQTFSFPVTWDLTNVTAANSANASYGNVSPGVKSTPLTLMTINGVAKYATSFPVGLTGTEVSNAPYLDVSPNTVDFGSIVVTNSSGVQTETASINIANEGQAAMTVLGYAYTTANKSVFTNTTLINGTWNLGYGFTTASLPAVGSKIPANSAVSVDAIFDPVAGVGDYSSFWQIWTDGGTENIVLEGVASTAPIANFSISTSEGGWLPPSNLLMDFGDVAPGSTASLQIRICNEGGSALEIDKSKPPNGVFRISDPTELEETLQIVPGACAYGTVLMNAPVEEYDIPNLLENNTWTLNTNDLTFGVHVVEITATVISKKVGPTNSTTGQPIYNYLGCFSESTTGPRLFPNEPVSPSTSNDNSVCQTACYGAAKYAFAGTEYGDECWCGNIPPPLANQDTTDTRCNMACPGDASDSCGQAGWISVYYDPTKYTAGANPALYGPQTALTVGNYNLQGCYSEATTGRALSAKTPTAPKNGFTLELCEAACQGYTYWGMEYSNQCYCGNSLAAGSVNQTSLVPSVSGCSMLCTGNQNEYCGGADRLNLYMLNTSAIVPTGSSSTTQPTTSTSFSTGGTSSTTSSAASASPTGPHTVTTLAGWNYLGCYTEATNTRALNGLLLPITAANTSVENCAAACSKYTYFGVEYSQECYCGNLLNSGSVNTNTVTNPNTCNMVCAANSNEYCGGRAVLNLYQAAPAASSSATATQSTVSSSTTSTPPSVSASPLSVLSTPSTGSATSTTSPSSTSTAPSMSSSSTVTPTTSSTSIIPTTSSTFITPSTSSSSAITSTSSSTSINPTASSTSTTLSTSSSSTTPPTSSSTSINPTTSTSSTLSSSSPAATTSSTSTILTSSPTTLAQSTPLWTGTPKVNSTIGAWEYLGCATEVNGRTLLGASYSNGTAMTIESCQAYCTKNNYALAGVEYASQCYCANTMAATSALGQTSCTTACTGNSAEFCGGSSRLNIFNNTAYIYPSSPKTANSYVYQGCYAEATSGRLLTGVSYSDGSNMTVESCTAFCKSNVPSGGYAGVEYASQCFCAATLAQTPVTSTSCNMLCTGNNKEWCGGSGTLNVYQYQASTGNKVRDLRGRGVF</sequence>
<feature type="domain" description="WSC" evidence="4">
    <location>
        <begin position="932"/>
        <end position="1029"/>
    </location>
</feature>
<dbReference type="Proteomes" id="UP000235786">
    <property type="component" value="Unassembled WGS sequence"/>
</dbReference>
<feature type="signal peptide" evidence="3">
    <location>
        <begin position="1"/>
        <end position="18"/>
    </location>
</feature>
<dbReference type="SUPFAM" id="SSF50998">
    <property type="entry name" value="Quinoprotein alcohol dehydrogenase-like"/>
    <property type="match status" value="1"/>
</dbReference>
<evidence type="ECO:0000256" key="1">
    <source>
        <dbReference type="ARBA" id="ARBA00022737"/>
    </source>
</evidence>
<dbReference type="PANTHER" id="PTHR45964:SF5">
    <property type="entry name" value="WSCD FAMILY MEMBER CG9164"/>
    <property type="match status" value="1"/>
</dbReference>
<evidence type="ECO:0000313" key="5">
    <source>
        <dbReference type="EMBL" id="PMD48304.1"/>
    </source>
</evidence>
<feature type="region of interest" description="Disordered" evidence="2">
    <location>
        <begin position="1303"/>
        <end position="1451"/>
    </location>
</feature>
<gene>
    <name evidence="5" type="ORF">L207DRAFT_4481</name>
</gene>
<organism evidence="5 6">
    <name type="scientific">Hyaloscypha variabilis (strain UAMH 11265 / GT02V1 / F)</name>
    <name type="common">Meliniomyces variabilis</name>
    <dbReference type="NCBI Taxonomy" id="1149755"/>
    <lineage>
        <taxon>Eukaryota</taxon>
        <taxon>Fungi</taxon>
        <taxon>Dikarya</taxon>
        <taxon>Ascomycota</taxon>
        <taxon>Pezizomycotina</taxon>
        <taxon>Leotiomycetes</taxon>
        <taxon>Helotiales</taxon>
        <taxon>Hyaloscyphaceae</taxon>
        <taxon>Hyaloscypha</taxon>
        <taxon>Hyaloscypha variabilis</taxon>
    </lineage>
</organism>
<dbReference type="EMBL" id="KZ613937">
    <property type="protein sequence ID" value="PMD48304.1"/>
    <property type="molecule type" value="Genomic_DNA"/>
</dbReference>
<name>A0A2J6SC23_HYAVF</name>